<dbReference type="PANTHER" id="PTHR24333">
    <property type="entry name" value="HOMEO BOX HB9 LIKE A-RELATED"/>
    <property type="match status" value="1"/>
</dbReference>
<dbReference type="PANTHER" id="PTHR24333:SF8">
    <property type="entry name" value="HOMEOBOX PROTEIN CEH-62"/>
    <property type="match status" value="1"/>
</dbReference>
<dbReference type="PROSITE" id="PS00027">
    <property type="entry name" value="HOMEOBOX_1"/>
    <property type="match status" value="1"/>
</dbReference>
<sequence length="170" mass="19466">MMPTLTAHLSVIECPLSVGKHALLQGTLANVVCRSANTAPISTADLARMPDSSTFPLEPTERSKWRRRRARTVFSESQLWELERCFELQHYLSTHERLKLAGTLSLNETQIKTWFQNRRMKHKKQQQTHEATSMCKRGQSVCVSCSSVSQQRERVESARNTHELDKSLVD</sequence>
<dbReference type="InterPro" id="IPR001356">
    <property type="entry name" value="HD"/>
</dbReference>
<evidence type="ECO:0000313" key="9">
    <source>
        <dbReference type="Proteomes" id="UP000694388"/>
    </source>
</evidence>
<reference evidence="8" key="1">
    <citation type="submission" date="2025-08" db="UniProtKB">
        <authorList>
            <consortium name="Ensembl"/>
        </authorList>
    </citation>
    <scope>IDENTIFICATION</scope>
</reference>
<dbReference type="SUPFAM" id="SSF46689">
    <property type="entry name" value="Homeodomain-like"/>
    <property type="match status" value="1"/>
</dbReference>
<dbReference type="PRINTS" id="PR00024">
    <property type="entry name" value="HOMEOBOX"/>
</dbReference>
<evidence type="ECO:0000259" key="7">
    <source>
        <dbReference type="PROSITE" id="PS50071"/>
    </source>
</evidence>
<keyword evidence="2 5" id="KW-0238">DNA-binding</keyword>
<keyword evidence="9" id="KW-1185">Reference proteome</keyword>
<dbReference type="InterPro" id="IPR050848">
    <property type="entry name" value="Homeobox_TF"/>
</dbReference>
<dbReference type="Ensembl" id="ENSEBUT00000024713.1">
    <property type="protein sequence ID" value="ENSEBUP00000024137.1"/>
    <property type="gene ID" value="ENSEBUG00000014871.1"/>
</dbReference>
<keyword evidence="4 5" id="KW-0539">Nucleus</keyword>
<dbReference type="AlphaFoldDB" id="A0A8C4X0C7"/>
<evidence type="ECO:0000256" key="2">
    <source>
        <dbReference type="ARBA" id="ARBA00023125"/>
    </source>
</evidence>
<dbReference type="GO" id="GO:0003677">
    <property type="term" value="F:DNA binding"/>
    <property type="evidence" value="ECO:0007669"/>
    <property type="project" value="UniProtKB-UniRule"/>
</dbReference>
<dbReference type="OMA" id="WELERCF"/>
<dbReference type="GO" id="GO:0000981">
    <property type="term" value="F:DNA-binding transcription factor activity, RNA polymerase II-specific"/>
    <property type="evidence" value="ECO:0007669"/>
    <property type="project" value="InterPro"/>
</dbReference>
<feature type="domain" description="Homeobox" evidence="7">
    <location>
        <begin position="65"/>
        <end position="125"/>
    </location>
</feature>
<dbReference type="Proteomes" id="UP000694388">
    <property type="component" value="Unplaced"/>
</dbReference>
<dbReference type="PROSITE" id="PS50071">
    <property type="entry name" value="HOMEOBOX_2"/>
    <property type="match status" value="1"/>
</dbReference>
<evidence type="ECO:0000256" key="1">
    <source>
        <dbReference type="ARBA" id="ARBA00004123"/>
    </source>
</evidence>
<dbReference type="CDD" id="cd00086">
    <property type="entry name" value="homeodomain"/>
    <property type="match status" value="1"/>
</dbReference>
<comment type="subcellular location">
    <subcellularLocation>
        <location evidence="1 5 6">Nucleus</location>
    </subcellularLocation>
</comment>
<dbReference type="InterPro" id="IPR020479">
    <property type="entry name" value="HD_metazoa"/>
</dbReference>
<dbReference type="InterPro" id="IPR017970">
    <property type="entry name" value="Homeobox_CS"/>
</dbReference>
<dbReference type="SMART" id="SM00389">
    <property type="entry name" value="HOX"/>
    <property type="match status" value="1"/>
</dbReference>
<dbReference type="InterPro" id="IPR009057">
    <property type="entry name" value="Homeodomain-like_sf"/>
</dbReference>
<dbReference type="GO" id="GO:0005634">
    <property type="term" value="C:nucleus"/>
    <property type="evidence" value="ECO:0007669"/>
    <property type="project" value="UniProtKB-SubCell"/>
</dbReference>
<protein>
    <recommendedName>
        <fullName evidence="7">Homeobox domain-containing protein</fullName>
    </recommendedName>
</protein>
<keyword evidence="3 5" id="KW-0371">Homeobox</keyword>
<evidence type="ECO:0000313" key="8">
    <source>
        <dbReference type="Ensembl" id="ENSEBUP00000024137.1"/>
    </source>
</evidence>
<dbReference type="Pfam" id="PF00046">
    <property type="entry name" value="Homeodomain"/>
    <property type="match status" value="1"/>
</dbReference>
<dbReference type="Gene3D" id="1.10.10.60">
    <property type="entry name" value="Homeodomain-like"/>
    <property type="match status" value="1"/>
</dbReference>
<organism evidence="8 9">
    <name type="scientific">Eptatretus burgeri</name>
    <name type="common">Inshore hagfish</name>
    <dbReference type="NCBI Taxonomy" id="7764"/>
    <lineage>
        <taxon>Eukaryota</taxon>
        <taxon>Metazoa</taxon>
        <taxon>Chordata</taxon>
        <taxon>Craniata</taxon>
        <taxon>Vertebrata</taxon>
        <taxon>Cyclostomata</taxon>
        <taxon>Myxini</taxon>
        <taxon>Myxiniformes</taxon>
        <taxon>Myxinidae</taxon>
        <taxon>Eptatretinae</taxon>
        <taxon>Eptatretus</taxon>
    </lineage>
</organism>
<evidence type="ECO:0000256" key="5">
    <source>
        <dbReference type="PROSITE-ProRule" id="PRU00108"/>
    </source>
</evidence>
<proteinExistence type="predicted"/>
<dbReference type="GeneTree" id="ENSGT00940000165097"/>
<reference evidence="8" key="2">
    <citation type="submission" date="2025-09" db="UniProtKB">
        <authorList>
            <consortium name="Ensembl"/>
        </authorList>
    </citation>
    <scope>IDENTIFICATION</scope>
</reference>
<evidence type="ECO:0000256" key="3">
    <source>
        <dbReference type="ARBA" id="ARBA00023155"/>
    </source>
</evidence>
<name>A0A8C4X0C7_EPTBU</name>
<accession>A0A8C4X0C7</accession>
<evidence type="ECO:0000256" key="4">
    <source>
        <dbReference type="ARBA" id="ARBA00023242"/>
    </source>
</evidence>
<feature type="DNA-binding region" description="Homeobox" evidence="5">
    <location>
        <begin position="67"/>
        <end position="126"/>
    </location>
</feature>
<evidence type="ECO:0000256" key="6">
    <source>
        <dbReference type="RuleBase" id="RU000682"/>
    </source>
</evidence>